<dbReference type="SUPFAM" id="SSF48452">
    <property type="entry name" value="TPR-like"/>
    <property type="match status" value="1"/>
</dbReference>
<dbReference type="RefSeq" id="WP_146783666.1">
    <property type="nucleotide sequence ID" value="NZ_CP042434.1"/>
</dbReference>
<dbReference type="Pfam" id="PF07980">
    <property type="entry name" value="SusD_RagB"/>
    <property type="match status" value="1"/>
</dbReference>
<keyword evidence="4" id="KW-0472">Membrane</keyword>
<organism evidence="9 10">
    <name type="scientific">Arachidicoccus ginsenosidivorans</name>
    <dbReference type="NCBI Taxonomy" id="496057"/>
    <lineage>
        <taxon>Bacteria</taxon>
        <taxon>Pseudomonadati</taxon>
        <taxon>Bacteroidota</taxon>
        <taxon>Chitinophagia</taxon>
        <taxon>Chitinophagales</taxon>
        <taxon>Chitinophagaceae</taxon>
        <taxon>Arachidicoccus</taxon>
    </lineage>
</organism>
<comment type="similarity">
    <text evidence="2">Belongs to the SusD family.</text>
</comment>
<evidence type="ECO:0000256" key="5">
    <source>
        <dbReference type="ARBA" id="ARBA00023237"/>
    </source>
</evidence>
<gene>
    <name evidence="9" type="ORF">FSB73_14570</name>
</gene>
<dbReference type="KEGG" id="agi:FSB73_14570"/>
<keyword evidence="5" id="KW-0998">Cell outer membrane</keyword>
<dbReference type="InterPro" id="IPR012944">
    <property type="entry name" value="SusD_RagB_dom"/>
</dbReference>
<dbReference type="OrthoDB" id="5694214at2"/>
<dbReference type="PROSITE" id="PS51257">
    <property type="entry name" value="PROKAR_LIPOPROTEIN"/>
    <property type="match status" value="1"/>
</dbReference>
<evidence type="ECO:0000256" key="4">
    <source>
        <dbReference type="ARBA" id="ARBA00023136"/>
    </source>
</evidence>
<dbReference type="InterPro" id="IPR033985">
    <property type="entry name" value="SusD-like_N"/>
</dbReference>
<evidence type="ECO:0000313" key="10">
    <source>
        <dbReference type="Proteomes" id="UP000321291"/>
    </source>
</evidence>
<dbReference type="Proteomes" id="UP000321291">
    <property type="component" value="Chromosome"/>
</dbReference>
<evidence type="ECO:0000313" key="9">
    <source>
        <dbReference type="EMBL" id="QEC72717.1"/>
    </source>
</evidence>
<reference evidence="9 10" key="1">
    <citation type="journal article" date="2017" name="Int. J. Syst. Evol. Microbiol.">
        <title>Arachidicoccus ginsenosidivorans sp. nov., with ginsenoside-converting activity isolated from ginseng cultivating soil.</title>
        <authorList>
            <person name="Siddiqi M.Z."/>
            <person name="Aslam Z."/>
            <person name="Im W.T."/>
        </authorList>
    </citation>
    <scope>NUCLEOTIDE SEQUENCE [LARGE SCALE GENOMIC DNA]</scope>
    <source>
        <strain evidence="9 10">Gsoil 809</strain>
    </source>
</reference>
<sequence length="508" mass="57361">MKFTINKYYLLGLSLMAVTLFTGCAKFVDKPPLDNFSNDEYWTSETNVRTYNWGFYEMFTGFGTGTNGDFYFSWLSDDQAPSGFTNFVLNAPASDGRWTFANIRKANIMLENIDKVPMDDEAKNHWKGVARFFRALAYFRLVKVFGDVPWINKSLDISEDDIIYKPRDSRALVMDSVLSDLNFAYANLRQEDQANTVNKDVALALISRVGLYAGTYRKYHTELSLPDAEKFLTASKDASTKLMTAGYTLNADFRTVYSSLDLSKDPECILYKQYEPGVLTHSVIGYTNSSTTMAGLNKNAVESFVCTDGFPIGVSTHYEGDADLDHTLANRDKRLLETISDFLCYKTHLVNGLSASTGYRPAKFLQPADENQLAPYNSTDAPIFWLPEILDNYAEACAELDDMGKYTITQADLDKSVNKLRARSGVPALQVVGHQGTAIGGVAFTDPDKDSDVPSLIWEIRRERRVELMMCGFRFYDLMRWKKGEKLDNTKIQISSWGLKCLLPINWI</sequence>
<protein>
    <submittedName>
        <fullName evidence="9">RagB/SusD family nutrient uptake outer membrane protein</fullName>
    </submittedName>
</protein>
<evidence type="ECO:0000259" key="7">
    <source>
        <dbReference type="Pfam" id="PF07980"/>
    </source>
</evidence>
<evidence type="ECO:0000256" key="1">
    <source>
        <dbReference type="ARBA" id="ARBA00004442"/>
    </source>
</evidence>
<proteinExistence type="inferred from homology"/>
<feature type="signal peptide" evidence="6">
    <location>
        <begin position="1"/>
        <end position="25"/>
    </location>
</feature>
<dbReference type="Gene3D" id="1.25.40.390">
    <property type="match status" value="1"/>
</dbReference>
<dbReference type="Pfam" id="PF14322">
    <property type="entry name" value="SusD-like_3"/>
    <property type="match status" value="1"/>
</dbReference>
<comment type="subcellular location">
    <subcellularLocation>
        <location evidence="1">Cell outer membrane</location>
    </subcellularLocation>
</comment>
<evidence type="ECO:0000256" key="2">
    <source>
        <dbReference type="ARBA" id="ARBA00006275"/>
    </source>
</evidence>
<keyword evidence="10" id="KW-1185">Reference proteome</keyword>
<dbReference type="GO" id="GO:0009279">
    <property type="term" value="C:cell outer membrane"/>
    <property type="evidence" value="ECO:0007669"/>
    <property type="project" value="UniProtKB-SubCell"/>
</dbReference>
<feature type="chain" id="PRO_5023136992" evidence="6">
    <location>
        <begin position="26"/>
        <end position="508"/>
    </location>
</feature>
<evidence type="ECO:0000256" key="3">
    <source>
        <dbReference type="ARBA" id="ARBA00022729"/>
    </source>
</evidence>
<accession>A0A5B8VMF6</accession>
<name>A0A5B8VMF6_9BACT</name>
<dbReference type="EMBL" id="CP042434">
    <property type="protein sequence ID" value="QEC72717.1"/>
    <property type="molecule type" value="Genomic_DNA"/>
</dbReference>
<evidence type="ECO:0000256" key="6">
    <source>
        <dbReference type="SAM" id="SignalP"/>
    </source>
</evidence>
<dbReference type="InterPro" id="IPR011990">
    <property type="entry name" value="TPR-like_helical_dom_sf"/>
</dbReference>
<evidence type="ECO:0000259" key="8">
    <source>
        <dbReference type="Pfam" id="PF14322"/>
    </source>
</evidence>
<dbReference type="AlphaFoldDB" id="A0A5B8VMF6"/>
<keyword evidence="3 6" id="KW-0732">Signal</keyword>
<feature type="domain" description="RagB/SusD" evidence="7">
    <location>
        <begin position="295"/>
        <end position="490"/>
    </location>
</feature>
<feature type="domain" description="SusD-like N-terminal" evidence="8">
    <location>
        <begin position="100"/>
        <end position="211"/>
    </location>
</feature>